<dbReference type="STRING" id="1628148.BI198_07740"/>
<gene>
    <name evidence="1" type="ORF">BI198_07740</name>
</gene>
<evidence type="ECO:0000313" key="1">
    <source>
        <dbReference type="EMBL" id="OEY69469.1"/>
    </source>
</evidence>
<organism evidence="1 2">
    <name type="scientific">Rheinheimera salexigens</name>
    <dbReference type="NCBI Taxonomy" id="1628148"/>
    <lineage>
        <taxon>Bacteria</taxon>
        <taxon>Pseudomonadati</taxon>
        <taxon>Pseudomonadota</taxon>
        <taxon>Gammaproteobacteria</taxon>
        <taxon>Chromatiales</taxon>
        <taxon>Chromatiaceae</taxon>
        <taxon>Rheinheimera</taxon>
    </lineage>
</organism>
<dbReference type="AlphaFoldDB" id="A0A1E7Q5M1"/>
<dbReference type="Pfam" id="PF16108">
    <property type="entry name" value="DUF4826"/>
    <property type="match status" value="1"/>
</dbReference>
<proteinExistence type="predicted"/>
<dbReference type="EMBL" id="MKEK01000001">
    <property type="protein sequence ID" value="OEY69469.1"/>
    <property type="molecule type" value="Genomic_DNA"/>
</dbReference>
<dbReference type="OrthoDB" id="3078260at2"/>
<dbReference type="Proteomes" id="UP000242258">
    <property type="component" value="Unassembled WGS sequence"/>
</dbReference>
<dbReference type="InterPro" id="IPR032251">
    <property type="entry name" value="DUF4826"/>
</dbReference>
<reference evidence="2" key="1">
    <citation type="submission" date="2016-09" db="EMBL/GenBank/DDBJ databases">
        <authorList>
            <person name="Wan X."/>
            <person name="Hou S."/>
        </authorList>
    </citation>
    <scope>NUCLEOTIDE SEQUENCE [LARGE SCALE GENOMIC DNA]</scope>
    <source>
        <strain evidence="2">KH87</strain>
    </source>
</reference>
<name>A0A1E7Q5M1_9GAMM</name>
<evidence type="ECO:0000313" key="2">
    <source>
        <dbReference type="Proteomes" id="UP000242258"/>
    </source>
</evidence>
<sequence length="147" mass="16945">MSEQLTQEQQAEQAEIEQARAEWVRKQFQKANEYLASKGIVPDNVSVQDSRYLPPYMAVWKLNTLQKQSFWVISGDLPTDHIALSAAENAREAVRAFSLQWQMKAQQIINAGIDDKTKHDFAQLLISRAESLYNMFEDEQLWQAEIA</sequence>
<keyword evidence="2" id="KW-1185">Reference proteome</keyword>
<comment type="caution">
    <text evidence="1">The sequence shown here is derived from an EMBL/GenBank/DDBJ whole genome shotgun (WGS) entry which is preliminary data.</text>
</comment>
<accession>A0A1E7Q5M1</accession>
<protein>
    <submittedName>
        <fullName evidence="1">DUF4826 domain-containing protein</fullName>
    </submittedName>
</protein>
<dbReference type="RefSeq" id="WP_070049039.1">
    <property type="nucleotide sequence ID" value="NZ_CBCSDO010000005.1"/>
</dbReference>